<evidence type="ECO:0000259" key="1">
    <source>
        <dbReference type="Pfam" id="PF01863"/>
    </source>
</evidence>
<dbReference type="Proteomes" id="UP000054262">
    <property type="component" value="Unassembled WGS sequence"/>
</dbReference>
<gene>
    <name evidence="2" type="ORF">MB2181_02505</name>
</gene>
<dbReference type="InterPro" id="IPR053136">
    <property type="entry name" value="UTP_pyrophosphatase-like"/>
</dbReference>
<organism evidence="2 3">
    <name type="scientific">Methylophilales bacterium HTCC2181</name>
    <dbReference type="NCBI Taxonomy" id="383631"/>
    <lineage>
        <taxon>Bacteria</taxon>
        <taxon>Pseudomonadati</taxon>
        <taxon>Pseudomonadota</taxon>
        <taxon>Betaproteobacteria</taxon>
        <taxon>Nitrosomonadales</taxon>
        <taxon>OM43 clade</taxon>
    </lineage>
</organism>
<feature type="domain" description="YgjP-like metallopeptidase" evidence="1">
    <location>
        <begin position="28"/>
        <end position="229"/>
    </location>
</feature>
<protein>
    <recommendedName>
        <fullName evidence="1">YgjP-like metallopeptidase domain-containing protein</fullName>
    </recommendedName>
</protein>
<dbReference type="AlphaFoldDB" id="A0P5U8"/>
<dbReference type="PANTHER" id="PTHR30399">
    <property type="entry name" value="UNCHARACTERIZED PROTEIN YGJP"/>
    <property type="match status" value="1"/>
</dbReference>
<dbReference type="CDD" id="cd07344">
    <property type="entry name" value="M48_yhfN_like"/>
    <property type="match status" value="1"/>
</dbReference>
<dbReference type="Gene3D" id="3.30.2010.10">
    <property type="entry name" value="Metalloproteases ('zincins'), catalytic domain"/>
    <property type="match status" value="1"/>
</dbReference>
<accession>A0P5U8</accession>
<proteinExistence type="predicted"/>
<dbReference type="Pfam" id="PF01863">
    <property type="entry name" value="YgjP-like"/>
    <property type="match status" value="1"/>
</dbReference>
<evidence type="ECO:0000313" key="3">
    <source>
        <dbReference type="Proteomes" id="UP000054262"/>
    </source>
</evidence>
<dbReference type="EMBL" id="AAUX01000001">
    <property type="protein sequence ID" value="EAV46908.1"/>
    <property type="molecule type" value="Genomic_DNA"/>
</dbReference>
<name>A0P5U8_9PROT</name>
<evidence type="ECO:0000313" key="2">
    <source>
        <dbReference type="EMBL" id="EAV46908.1"/>
    </source>
</evidence>
<dbReference type="PANTHER" id="PTHR30399:SF1">
    <property type="entry name" value="UTP PYROPHOSPHATASE"/>
    <property type="match status" value="1"/>
</dbReference>
<dbReference type="InterPro" id="IPR002725">
    <property type="entry name" value="YgjP-like_metallopeptidase"/>
</dbReference>
<keyword evidence="3" id="KW-1185">Reference proteome</keyword>
<sequence>MFNFSSNESVVLSNGQMIHYHLKRRQRRSLGLKITFDGLVVHAPFLMSKNKINTLLVNKTKWLLSKINSIQPAPTSFKVGDNEVFMLIGTDIIIKTKIGLKRAINISSNICMITQKDKDNDIQITQYFKKWLKQHALEFFSDRVQFYCRKNGFSVRNIHISNAKTRWGTCNSKADIRLNWRLIQAPLDVIDYVICHELSHTLFMNHSQQFWDQVSTIFPNYKDAESYLKVQGLNLYRLD</sequence>
<reference evidence="2 3" key="1">
    <citation type="submission" date="2006-11" db="EMBL/GenBank/DDBJ databases">
        <authorList>
            <person name="Giovannoni S."/>
            <person name="Vergin K."/>
            <person name="Ferriera S."/>
            <person name="Johnson J."/>
            <person name="Kravitz S."/>
            <person name="Beeson K."/>
            <person name="Sutton G."/>
            <person name="Rogers Y.-H."/>
            <person name="Friedman R."/>
            <person name="Frazier M."/>
            <person name="Venter J.C."/>
        </authorList>
    </citation>
    <scope>NUCLEOTIDE SEQUENCE [LARGE SCALE GENOMIC DNA]</scope>
    <source>
        <strain evidence="2 3">HTCC2181</strain>
    </source>
</reference>
<comment type="caution">
    <text evidence="2">The sequence shown here is derived from an EMBL/GenBank/DDBJ whole genome shotgun (WGS) entry which is preliminary data.</text>
</comment>
<dbReference type="OrthoDB" id="9811177at2"/>
<dbReference type="SUPFAM" id="SSF55486">
    <property type="entry name" value="Metalloproteases ('zincins'), catalytic domain"/>
    <property type="match status" value="1"/>
</dbReference>